<dbReference type="PIRSF" id="PIRSF002786">
    <property type="entry name" value="XcpX"/>
    <property type="match status" value="1"/>
</dbReference>
<evidence type="ECO:0000256" key="10">
    <source>
        <dbReference type="PIRNR" id="PIRNR002786"/>
    </source>
</evidence>
<evidence type="ECO:0000256" key="7">
    <source>
        <dbReference type="ARBA" id="ARBA00022927"/>
    </source>
</evidence>
<evidence type="ECO:0000259" key="11">
    <source>
        <dbReference type="Pfam" id="PF03934"/>
    </source>
</evidence>
<dbReference type="InterPro" id="IPR038072">
    <property type="entry name" value="GspK_central_sf"/>
</dbReference>
<dbReference type="NCBIfam" id="NF037980">
    <property type="entry name" value="T2SS_GspK"/>
    <property type="match status" value="1"/>
</dbReference>
<dbReference type="Gene3D" id="3.30.1300.30">
    <property type="entry name" value="GSPII I/J protein-like"/>
    <property type="match status" value="1"/>
</dbReference>
<keyword evidence="7" id="KW-0653">Protein transport</keyword>
<keyword evidence="6" id="KW-0812">Transmembrane</keyword>
<evidence type="ECO:0000313" key="13">
    <source>
        <dbReference type="EMBL" id="MDZ5455405.1"/>
    </source>
</evidence>
<protein>
    <recommendedName>
        <fullName evidence="10">Type II secretion system protein K</fullName>
    </recommendedName>
</protein>
<comment type="subcellular location">
    <subcellularLocation>
        <location evidence="1 10">Cell inner membrane</location>
    </subcellularLocation>
</comment>
<feature type="domain" description="T2SS protein K second SAM-like" evidence="11">
    <location>
        <begin position="216"/>
        <end position="264"/>
    </location>
</feature>
<keyword evidence="8" id="KW-1133">Transmembrane helix</keyword>
<organism evidence="13 14">
    <name type="scientific">Azohydromonas lata</name>
    <dbReference type="NCBI Taxonomy" id="45677"/>
    <lineage>
        <taxon>Bacteria</taxon>
        <taxon>Pseudomonadati</taxon>
        <taxon>Pseudomonadota</taxon>
        <taxon>Betaproteobacteria</taxon>
        <taxon>Burkholderiales</taxon>
        <taxon>Sphaerotilaceae</taxon>
        <taxon>Azohydromonas</taxon>
    </lineage>
</organism>
<accession>A0ABU5IA46</accession>
<dbReference type="InterPro" id="IPR005628">
    <property type="entry name" value="GspK"/>
</dbReference>
<keyword evidence="9 10" id="KW-0472">Membrane</keyword>
<evidence type="ECO:0000256" key="8">
    <source>
        <dbReference type="ARBA" id="ARBA00022989"/>
    </source>
</evidence>
<reference evidence="13 14" key="1">
    <citation type="submission" date="2023-11" db="EMBL/GenBank/DDBJ databases">
        <title>Draft genome of Azohydromonas lata strain H1 (DSM1123), a polyhydroxyalkanoate producer.</title>
        <authorList>
            <person name="Traversa D."/>
            <person name="D'Addabbo P."/>
            <person name="Pazzani C."/>
            <person name="Manzari C."/>
            <person name="Chiara M."/>
            <person name="Scrascia M."/>
        </authorList>
    </citation>
    <scope>NUCLEOTIDE SEQUENCE [LARGE SCALE GENOMIC DNA]</scope>
    <source>
        <strain evidence="13 14">H1</strain>
    </source>
</reference>
<keyword evidence="14" id="KW-1185">Reference proteome</keyword>
<keyword evidence="5 10" id="KW-0997">Cell inner membrane</keyword>
<keyword evidence="4 10" id="KW-1003">Cell membrane</keyword>
<dbReference type="EMBL" id="JAXOJX010000002">
    <property type="protein sequence ID" value="MDZ5455405.1"/>
    <property type="molecule type" value="Genomic_DNA"/>
</dbReference>
<proteinExistence type="inferred from homology"/>
<dbReference type="InterPro" id="IPR045584">
    <property type="entry name" value="Pilin-like"/>
</dbReference>
<evidence type="ECO:0000256" key="3">
    <source>
        <dbReference type="ARBA" id="ARBA00022448"/>
    </source>
</evidence>
<dbReference type="SUPFAM" id="SSF81585">
    <property type="entry name" value="PsbU/PolX domain-like"/>
    <property type="match status" value="1"/>
</dbReference>
<comment type="similarity">
    <text evidence="2 10">Belongs to the GSP K family.</text>
</comment>
<keyword evidence="3 10" id="KW-0813">Transport</keyword>
<evidence type="ECO:0000256" key="9">
    <source>
        <dbReference type="ARBA" id="ARBA00023136"/>
    </source>
</evidence>
<sequence>MAWRRPLLLPHRRQAGAALLVAMILVTVVSTLAAGMVWQQWRAVEVEAAERARTQSAWILNGALDWARLILREDGRTGQTDHLGEPWAVPLAEARLSTFLAAERSENADDGPEAFLSGDITDAQSRYNLRNLIKDDGKQDPAQVAVLQRLMANAGLSSGLATQIANGLQQALAQPPESQAPLMPRSIEQLGWLGVDEATRTKLAPWIVLLPVATKINLNTAPREVLAAVIGVDVASAQRLVITREQSPFKEISQAQALLPSSGSTPPKFDGTDVKTSYFEVRSRLRLGDQVLEERSLVSRDGNNNVQAIRRQRVNLALTQAGAGTAAR</sequence>
<dbReference type="Proteomes" id="UP001293718">
    <property type="component" value="Unassembled WGS sequence"/>
</dbReference>
<evidence type="ECO:0000256" key="4">
    <source>
        <dbReference type="ARBA" id="ARBA00022475"/>
    </source>
</evidence>
<dbReference type="SUPFAM" id="SSF158544">
    <property type="entry name" value="GspK insert domain-like"/>
    <property type="match status" value="1"/>
</dbReference>
<dbReference type="Pfam" id="PF03934">
    <property type="entry name" value="T2SSK"/>
    <property type="match status" value="1"/>
</dbReference>
<evidence type="ECO:0000313" key="14">
    <source>
        <dbReference type="Proteomes" id="UP001293718"/>
    </source>
</evidence>
<evidence type="ECO:0000256" key="2">
    <source>
        <dbReference type="ARBA" id="ARBA00007246"/>
    </source>
</evidence>
<dbReference type="PANTHER" id="PTHR38831">
    <property type="entry name" value="TYPE II SECRETION SYSTEM PROTEIN K"/>
    <property type="match status" value="1"/>
</dbReference>
<evidence type="ECO:0000259" key="12">
    <source>
        <dbReference type="Pfam" id="PF21687"/>
    </source>
</evidence>
<dbReference type="InterPro" id="IPR049031">
    <property type="entry name" value="T2SSK_SAM-like_1st"/>
</dbReference>
<evidence type="ECO:0000256" key="6">
    <source>
        <dbReference type="ARBA" id="ARBA00022692"/>
    </source>
</evidence>
<name>A0ABU5IA46_9BURK</name>
<evidence type="ECO:0000256" key="1">
    <source>
        <dbReference type="ARBA" id="ARBA00004533"/>
    </source>
</evidence>
<dbReference type="RefSeq" id="WP_322464238.1">
    <property type="nucleotide sequence ID" value="NZ_JAXOJX010000002.1"/>
</dbReference>
<feature type="domain" description="T2SS protein K first SAM-like" evidence="12">
    <location>
        <begin position="125"/>
        <end position="211"/>
    </location>
</feature>
<gene>
    <name evidence="13" type="primary">gspK</name>
    <name evidence="13" type="ORF">SM757_02335</name>
</gene>
<dbReference type="SUPFAM" id="SSF54523">
    <property type="entry name" value="Pili subunits"/>
    <property type="match status" value="1"/>
</dbReference>
<dbReference type="InterPro" id="IPR049179">
    <property type="entry name" value="T2SSK_SAM-like_2nd"/>
</dbReference>
<dbReference type="PANTHER" id="PTHR38831:SF1">
    <property type="entry name" value="TYPE II SECRETION SYSTEM PROTEIN K-RELATED"/>
    <property type="match status" value="1"/>
</dbReference>
<comment type="caution">
    <text evidence="13">The sequence shown here is derived from an EMBL/GenBank/DDBJ whole genome shotgun (WGS) entry which is preliminary data.</text>
</comment>
<dbReference type="Pfam" id="PF21687">
    <property type="entry name" value="T2SSK_1st"/>
    <property type="match status" value="1"/>
</dbReference>
<evidence type="ECO:0000256" key="5">
    <source>
        <dbReference type="ARBA" id="ARBA00022519"/>
    </source>
</evidence>